<dbReference type="SUPFAM" id="SSF57667">
    <property type="entry name" value="beta-beta-alpha zinc fingers"/>
    <property type="match status" value="1"/>
</dbReference>
<reference evidence="4" key="1">
    <citation type="submission" date="2021-01" db="EMBL/GenBank/DDBJ databases">
        <authorList>
            <person name="Zahm M."/>
            <person name="Roques C."/>
            <person name="Cabau C."/>
            <person name="Klopp C."/>
            <person name="Donnadieu C."/>
            <person name="Jouanno E."/>
            <person name="Lampietro C."/>
            <person name="Louis A."/>
            <person name="Herpin A."/>
            <person name="Echchiki A."/>
            <person name="Berthelot C."/>
            <person name="Parey E."/>
            <person name="Roest-Crollius H."/>
            <person name="Braasch I."/>
            <person name="Postlethwait J."/>
            <person name="Bobe J."/>
            <person name="Montfort J."/>
            <person name="Bouchez O."/>
            <person name="Begum T."/>
            <person name="Mejri S."/>
            <person name="Adams A."/>
            <person name="Chen W.-J."/>
            <person name="Guiguen Y."/>
        </authorList>
    </citation>
    <scope>NUCLEOTIDE SEQUENCE</scope>
    <source>
        <strain evidence="4">YG-15Mar2019-1</strain>
        <tissue evidence="4">Brain</tissue>
    </source>
</reference>
<feature type="region of interest" description="Disordered" evidence="2">
    <location>
        <begin position="430"/>
        <end position="496"/>
    </location>
</feature>
<protein>
    <recommendedName>
        <fullName evidence="3">C2H2-type domain-containing protein</fullName>
    </recommendedName>
</protein>
<dbReference type="GO" id="GO:0008270">
    <property type="term" value="F:zinc ion binding"/>
    <property type="evidence" value="ECO:0007669"/>
    <property type="project" value="UniProtKB-KW"/>
</dbReference>
<organism evidence="4 5">
    <name type="scientific">Megalops atlanticus</name>
    <name type="common">Tarpon</name>
    <name type="synonym">Clupea gigantea</name>
    <dbReference type="NCBI Taxonomy" id="7932"/>
    <lineage>
        <taxon>Eukaryota</taxon>
        <taxon>Metazoa</taxon>
        <taxon>Chordata</taxon>
        <taxon>Craniata</taxon>
        <taxon>Vertebrata</taxon>
        <taxon>Euteleostomi</taxon>
        <taxon>Actinopterygii</taxon>
        <taxon>Neopterygii</taxon>
        <taxon>Teleostei</taxon>
        <taxon>Elopiformes</taxon>
        <taxon>Megalopidae</taxon>
        <taxon>Megalops</taxon>
    </lineage>
</organism>
<dbReference type="InterPro" id="IPR041588">
    <property type="entry name" value="Integrase_H2C2"/>
</dbReference>
<dbReference type="OrthoDB" id="8809195at2759"/>
<keyword evidence="1" id="KW-0479">Metal-binding</keyword>
<dbReference type="InterPro" id="IPR036236">
    <property type="entry name" value="Znf_C2H2_sf"/>
</dbReference>
<dbReference type="Proteomes" id="UP001046870">
    <property type="component" value="Chromosome 9"/>
</dbReference>
<feature type="compositionally biased region" description="Basic and acidic residues" evidence="2">
    <location>
        <begin position="477"/>
        <end position="488"/>
    </location>
</feature>
<evidence type="ECO:0000313" key="4">
    <source>
        <dbReference type="EMBL" id="KAG7471321.1"/>
    </source>
</evidence>
<feature type="region of interest" description="Disordered" evidence="2">
    <location>
        <begin position="315"/>
        <end position="340"/>
    </location>
</feature>
<evidence type="ECO:0000259" key="3">
    <source>
        <dbReference type="PROSITE" id="PS50157"/>
    </source>
</evidence>
<gene>
    <name evidence="4" type="ORF">MATL_G00123340</name>
</gene>
<evidence type="ECO:0000256" key="1">
    <source>
        <dbReference type="PROSITE-ProRule" id="PRU00042"/>
    </source>
</evidence>
<keyword evidence="5" id="KW-1185">Reference proteome</keyword>
<dbReference type="InterPro" id="IPR013087">
    <property type="entry name" value="Znf_C2H2_type"/>
</dbReference>
<dbReference type="PROSITE" id="PS50157">
    <property type="entry name" value="ZINC_FINGER_C2H2_2"/>
    <property type="match status" value="1"/>
</dbReference>
<evidence type="ECO:0000313" key="5">
    <source>
        <dbReference type="Proteomes" id="UP001046870"/>
    </source>
</evidence>
<dbReference type="Gene3D" id="3.30.160.60">
    <property type="entry name" value="Classic Zinc Finger"/>
    <property type="match status" value="1"/>
</dbReference>
<proteinExistence type="predicted"/>
<comment type="caution">
    <text evidence="4">The sequence shown here is derived from an EMBL/GenBank/DDBJ whole genome shotgun (WGS) entry which is preliminary data.</text>
</comment>
<evidence type="ECO:0000256" key="2">
    <source>
        <dbReference type="SAM" id="MobiDB-lite"/>
    </source>
</evidence>
<sequence>MPDTEFYAALRQYLESRKITALLDKVERKKVTRVADNYVLKDNQLFYTGPSRQYMRLVVLSDEQKRAVLEECHNNPGTGNHNGVRGTRDRVVAGYYWSSLKKDVTDWVKCCHRCQLSDPIKMVAPVLHPVKVLSNIKRAQSQQKKSYSERKQKWVRQCSLEAGDEVLIGGDPKKRRVGDTRQNRHQGPFTLTTVSTKGVAIVRKGDGKLQTLNVSRLRPYYRFKGHGKTQAGNPGDHGYAASDWLTDHQYASHGPLWSNNLGLLQNEMNIVGDCSVSSSVDAQMHQSSGSCRPFAHGESALKEEQVEVTCDHGRAGLHGDATESYAEDEREAEGGDTEAKMSTLTDSACSSASFSFTDTVGQDGAVDWSALEEGRVLVRQIGERPSERDETSVHALPSSPIASDVTELGSVHIIEDHCSGTSIKLELSDESEDVGDATGMGNDSATACGPAESPARKEDPTRTRIAGDSTETPAHTDCGRQTHMEETPAGRGGPSDFELLRARLLRGKSPASLQGPNDCKVCGRSFSLQETLRLHQLLHRLDHVYSCAVCGRGLEAGCPCGRGQCQCSDCGKSRSASLIRHQRVQKARAVCVDT</sequence>
<name>A0A9D3Q315_MEGAT</name>
<dbReference type="Gene3D" id="1.10.340.70">
    <property type="match status" value="1"/>
</dbReference>
<feature type="compositionally biased region" description="Acidic residues" evidence="2">
    <location>
        <begin position="325"/>
        <end position="336"/>
    </location>
</feature>
<dbReference type="EMBL" id="JAFDVH010000009">
    <property type="protein sequence ID" value="KAG7471321.1"/>
    <property type="molecule type" value="Genomic_DNA"/>
</dbReference>
<dbReference type="PROSITE" id="PS00028">
    <property type="entry name" value="ZINC_FINGER_C2H2_1"/>
    <property type="match status" value="1"/>
</dbReference>
<dbReference type="Pfam" id="PF17921">
    <property type="entry name" value="Integrase_H2C2"/>
    <property type="match status" value="1"/>
</dbReference>
<dbReference type="AlphaFoldDB" id="A0A9D3Q315"/>
<keyword evidence="1" id="KW-0863">Zinc-finger</keyword>
<accession>A0A9D3Q315</accession>
<keyword evidence="1" id="KW-0862">Zinc</keyword>
<feature type="domain" description="C2H2-type" evidence="3">
    <location>
        <begin position="517"/>
        <end position="539"/>
    </location>
</feature>